<dbReference type="VEuPathDB" id="FungiDB:I7I51_06962"/>
<gene>
    <name evidence="1" type="ORF">I7I51_06962</name>
</gene>
<evidence type="ECO:0000313" key="1">
    <source>
        <dbReference type="EMBL" id="QSS66111.1"/>
    </source>
</evidence>
<protein>
    <submittedName>
        <fullName evidence="1">Chitin synthase</fullName>
    </submittedName>
</protein>
<reference evidence="1" key="1">
    <citation type="submission" date="2021-01" db="EMBL/GenBank/DDBJ databases">
        <title>Chromosome-level genome assembly of a human fungal pathogen reveals clustering of transcriptionally co-regulated genes.</title>
        <authorList>
            <person name="Voorhies M."/>
            <person name="Cohen S."/>
            <person name="Shea T.P."/>
            <person name="Petrus S."/>
            <person name="Munoz J.F."/>
            <person name="Poplawski S."/>
            <person name="Goldman W.E."/>
            <person name="Michael T."/>
            <person name="Cuomo C.A."/>
            <person name="Sil A."/>
            <person name="Beyhan S."/>
        </authorList>
    </citation>
    <scope>NUCLEOTIDE SEQUENCE</scope>
    <source>
        <strain evidence="1">WU24</strain>
    </source>
</reference>
<accession>A0A8A1MJ51</accession>
<dbReference type="Proteomes" id="UP000663671">
    <property type="component" value="Chromosome 3"/>
</dbReference>
<sequence>MPAASFSQRSVLVTVVKILCKGRAWQLCLGVLWGELVPSHQLLASLAKPHREITALAQREMTENTIPNTTIKILVYSLGKWILNLVTRKRSRRKKFPCLGVCGQASFGR</sequence>
<dbReference type="AlphaFoldDB" id="A0A8A1MJ51"/>
<dbReference type="EMBL" id="CP069115">
    <property type="protein sequence ID" value="QSS66111.1"/>
    <property type="molecule type" value="Genomic_DNA"/>
</dbReference>
<name>A0A8A1MJ51_AJECA</name>
<proteinExistence type="predicted"/>
<evidence type="ECO:0000313" key="2">
    <source>
        <dbReference type="Proteomes" id="UP000663671"/>
    </source>
</evidence>
<organism evidence="1 2">
    <name type="scientific">Ajellomyces capsulatus</name>
    <name type="common">Darling's disease fungus</name>
    <name type="synonym">Histoplasma capsulatum</name>
    <dbReference type="NCBI Taxonomy" id="5037"/>
    <lineage>
        <taxon>Eukaryota</taxon>
        <taxon>Fungi</taxon>
        <taxon>Dikarya</taxon>
        <taxon>Ascomycota</taxon>
        <taxon>Pezizomycotina</taxon>
        <taxon>Eurotiomycetes</taxon>
        <taxon>Eurotiomycetidae</taxon>
        <taxon>Onygenales</taxon>
        <taxon>Ajellomycetaceae</taxon>
        <taxon>Histoplasma</taxon>
    </lineage>
</organism>